<feature type="compositionally biased region" description="Basic and acidic residues" evidence="1">
    <location>
        <begin position="160"/>
        <end position="172"/>
    </location>
</feature>
<protein>
    <submittedName>
        <fullName evidence="2">Uncharacterized protein</fullName>
    </submittedName>
</protein>
<gene>
    <name evidence="2" type="ORF">PXEA_LOCUS5071</name>
</gene>
<reference evidence="2" key="1">
    <citation type="submission" date="2018-11" db="EMBL/GenBank/DDBJ databases">
        <authorList>
            <consortium name="Pathogen Informatics"/>
        </authorList>
    </citation>
    <scope>NUCLEOTIDE SEQUENCE</scope>
</reference>
<evidence type="ECO:0000313" key="3">
    <source>
        <dbReference type="Proteomes" id="UP000784294"/>
    </source>
</evidence>
<dbReference type="EMBL" id="CAAALY010012371">
    <property type="protein sequence ID" value="VEL11631.1"/>
    <property type="molecule type" value="Genomic_DNA"/>
</dbReference>
<evidence type="ECO:0000256" key="1">
    <source>
        <dbReference type="SAM" id="MobiDB-lite"/>
    </source>
</evidence>
<comment type="caution">
    <text evidence="2">The sequence shown here is derived from an EMBL/GenBank/DDBJ whole genome shotgun (WGS) entry which is preliminary data.</text>
</comment>
<evidence type="ECO:0000313" key="2">
    <source>
        <dbReference type="EMBL" id="VEL11631.1"/>
    </source>
</evidence>
<dbReference type="Proteomes" id="UP000784294">
    <property type="component" value="Unassembled WGS sequence"/>
</dbReference>
<sequence>MGGCIIRMSRLQYSWNNTPSGQESLVKCSGTERPFVHSVSGMSTVTRRTTMKHPDIVNLNLGAQQTESSRRICTDLQASAKSSTIERSLAPVDDPSLGQIKLPEEIGLSSDHAANTTFSNNDDISFDKTAFGEVTEPDNKIGNEAFRMADFENHSSVPQKSEDDQVHDRKMGDSPNGPTAVTKLAERRSSASKPLLPSNLSRNLFSMTSDEGKIMSHEPSQTSSKQSFSNESAGLELQSVGKIYQSTPQMDILRSRLVGYSLN</sequence>
<feature type="region of interest" description="Disordered" evidence="1">
    <location>
        <begin position="152"/>
        <end position="202"/>
    </location>
</feature>
<accession>A0A448WHC1</accession>
<feature type="compositionally biased region" description="Polar residues" evidence="1">
    <location>
        <begin position="218"/>
        <end position="232"/>
    </location>
</feature>
<keyword evidence="3" id="KW-1185">Reference proteome</keyword>
<proteinExistence type="predicted"/>
<feature type="region of interest" description="Disordered" evidence="1">
    <location>
        <begin position="213"/>
        <end position="232"/>
    </location>
</feature>
<dbReference type="AlphaFoldDB" id="A0A448WHC1"/>
<name>A0A448WHC1_9PLAT</name>
<organism evidence="2 3">
    <name type="scientific">Protopolystoma xenopodis</name>
    <dbReference type="NCBI Taxonomy" id="117903"/>
    <lineage>
        <taxon>Eukaryota</taxon>
        <taxon>Metazoa</taxon>
        <taxon>Spiralia</taxon>
        <taxon>Lophotrochozoa</taxon>
        <taxon>Platyhelminthes</taxon>
        <taxon>Monogenea</taxon>
        <taxon>Polyopisthocotylea</taxon>
        <taxon>Polystomatidea</taxon>
        <taxon>Polystomatidae</taxon>
        <taxon>Protopolystoma</taxon>
    </lineage>
</organism>